<reference evidence="2" key="1">
    <citation type="journal article" date="2022" name="bioRxiv">
        <title>Sequencing and chromosome-scale assembly of the giantPleurodeles waltlgenome.</title>
        <authorList>
            <person name="Brown T."/>
            <person name="Elewa A."/>
            <person name="Iarovenko S."/>
            <person name="Subramanian E."/>
            <person name="Araus A.J."/>
            <person name="Petzold A."/>
            <person name="Susuki M."/>
            <person name="Suzuki K.-i.T."/>
            <person name="Hayashi T."/>
            <person name="Toyoda A."/>
            <person name="Oliveira C."/>
            <person name="Osipova E."/>
            <person name="Leigh N.D."/>
            <person name="Simon A."/>
            <person name="Yun M.H."/>
        </authorList>
    </citation>
    <scope>NUCLEOTIDE SEQUENCE</scope>
    <source>
        <strain evidence="2">20211129_DDA</strain>
        <tissue evidence="2">Liver</tissue>
    </source>
</reference>
<name>A0AAV7PJZ7_PLEWA</name>
<dbReference type="AlphaFoldDB" id="A0AAV7PJZ7"/>
<feature type="region of interest" description="Disordered" evidence="1">
    <location>
        <begin position="52"/>
        <end position="80"/>
    </location>
</feature>
<accession>A0AAV7PJZ7</accession>
<evidence type="ECO:0000256" key="1">
    <source>
        <dbReference type="SAM" id="MobiDB-lite"/>
    </source>
</evidence>
<proteinExistence type="predicted"/>
<evidence type="ECO:0000313" key="3">
    <source>
        <dbReference type="Proteomes" id="UP001066276"/>
    </source>
</evidence>
<sequence length="80" mass="9200">MGVRAAGGARERAGKPAEAGRDDERGLRCQHELMAWDACRRRTELTEANLQLGKSKGNPRDWGILKKRGRSKRRRTRKEW</sequence>
<gene>
    <name evidence="2" type="ORF">NDU88_006523</name>
</gene>
<comment type="caution">
    <text evidence="2">The sequence shown here is derived from an EMBL/GenBank/DDBJ whole genome shotgun (WGS) entry which is preliminary data.</text>
</comment>
<dbReference type="EMBL" id="JANPWB010000011">
    <property type="protein sequence ID" value="KAJ1128144.1"/>
    <property type="molecule type" value="Genomic_DNA"/>
</dbReference>
<keyword evidence="3" id="KW-1185">Reference proteome</keyword>
<feature type="compositionally biased region" description="Basic and acidic residues" evidence="1">
    <location>
        <begin position="9"/>
        <end position="25"/>
    </location>
</feature>
<organism evidence="2 3">
    <name type="scientific">Pleurodeles waltl</name>
    <name type="common">Iberian ribbed newt</name>
    <dbReference type="NCBI Taxonomy" id="8319"/>
    <lineage>
        <taxon>Eukaryota</taxon>
        <taxon>Metazoa</taxon>
        <taxon>Chordata</taxon>
        <taxon>Craniata</taxon>
        <taxon>Vertebrata</taxon>
        <taxon>Euteleostomi</taxon>
        <taxon>Amphibia</taxon>
        <taxon>Batrachia</taxon>
        <taxon>Caudata</taxon>
        <taxon>Salamandroidea</taxon>
        <taxon>Salamandridae</taxon>
        <taxon>Pleurodelinae</taxon>
        <taxon>Pleurodeles</taxon>
    </lineage>
</organism>
<dbReference type="Proteomes" id="UP001066276">
    <property type="component" value="Chromosome 7"/>
</dbReference>
<feature type="region of interest" description="Disordered" evidence="1">
    <location>
        <begin position="1"/>
        <end position="25"/>
    </location>
</feature>
<evidence type="ECO:0000313" key="2">
    <source>
        <dbReference type="EMBL" id="KAJ1128144.1"/>
    </source>
</evidence>
<feature type="compositionally biased region" description="Basic residues" evidence="1">
    <location>
        <begin position="65"/>
        <end position="80"/>
    </location>
</feature>
<protein>
    <submittedName>
        <fullName evidence="2">Uncharacterized protein</fullName>
    </submittedName>
</protein>